<evidence type="ECO:0000313" key="8">
    <source>
        <dbReference type="Proteomes" id="UP000669317"/>
    </source>
</evidence>
<feature type="transmembrane region" description="Helical" evidence="6">
    <location>
        <begin position="295"/>
        <end position="312"/>
    </location>
</feature>
<dbReference type="InterPro" id="IPR043428">
    <property type="entry name" value="LivM-like"/>
</dbReference>
<keyword evidence="2" id="KW-1003">Cell membrane</keyword>
<keyword evidence="5 6" id="KW-0472">Membrane</keyword>
<feature type="transmembrane region" description="Helical" evidence="6">
    <location>
        <begin position="318"/>
        <end position="343"/>
    </location>
</feature>
<feature type="transmembrane region" description="Helical" evidence="6">
    <location>
        <begin position="91"/>
        <end position="108"/>
    </location>
</feature>
<dbReference type="RefSeq" id="WP_209294780.1">
    <property type="nucleotide sequence ID" value="NZ_JAGIKT010000014.1"/>
</dbReference>
<dbReference type="EMBL" id="JAGIKT010000014">
    <property type="protein sequence ID" value="MBP0111041.1"/>
    <property type="molecule type" value="Genomic_DNA"/>
</dbReference>
<keyword evidence="4 6" id="KW-1133">Transmembrane helix</keyword>
<feature type="transmembrane region" description="Helical" evidence="6">
    <location>
        <begin position="270"/>
        <end position="288"/>
    </location>
</feature>
<dbReference type="InterPro" id="IPR001851">
    <property type="entry name" value="ABC_transp_permease"/>
</dbReference>
<accession>A0ABS3ZSA7</accession>
<keyword evidence="3 6" id="KW-0812">Transmembrane</keyword>
<evidence type="ECO:0000256" key="2">
    <source>
        <dbReference type="ARBA" id="ARBA00022475"/>
    </source>
</evidence>
<name>A0ABS3ZSA7_9BRAD</name>
<dbReference type="Pfam" id="PF02653">
    <property type="entry name" value="BPD_transp_2"/>
    <property type="match status" value="1"/>
</dbReference>
<proteinExistence type="predicted"/>
<evidence type="ECO:0000256" key="4">
    <source>
        <dbReference type="ARBA" id="ARBA00022989"/>
    </source>
</evidence>
<dbReference type="PANTHER" id="PTHR30482:SF17">
    <property type="entry name" value="ABC TRANSPORTER ATP-BINDING PROTEIN"/>
    <property type="match status" value="1"/>
</dbReference>
<gene>
    <name evidence="7" type="ORF">JWS04_08045</name>
</gene>
<keyword evidence="8" id="KW-1185">Reference proteome</keyword>
<evidence type="ECO:0000313" key="7">
    <source>
        <dbReference type="EMBL" id="MBP0111041.1"/>
    </source>
</evidence>
<evidence type="ECO:0000256" key="5">
    <source>
        <dbReference type="ARBA" id="ARBA00023136"/>
    </source>
</evidence>
<feature type="transmembrane region" description="Helical" evidence="6">
    <location>
        <begin position="196"/>
        <end position="215"/>
    </location>
</feature>
<dbReference type="Proteomes" id="UP000669317">
    <property type="component" value="Unassembled WGS sequence"/>
</dbReference>
<feature type="transmembrane region" description="Helical" evidence="6">
    <location>
        <begin position="245"/>
        <end position="264"/>
    </location>
</feature>
<evidence type="ECO:0000256" key="6">
    <source>
        <dbReference type="SAM" id="Phobius"/>
    </source>
</evidence>
<reference evidence="7 8" key="1">
    <citation type="submission" date="2021-03" db="EMBL/GenBank/DDBJ databases">
        <title>Genome Sequence of Bradyrhizobium vignae strain ISRA400.</title>
        <authorList>
            <person name="Tisa L.S."/>
            <person name="Svistoonoff S."/>
            <person name="Hocher V."/>
            <person name="Fall S."/>
            <person name="Zaiya A."/>
            <person name="Naing D."/>
            <person name="Niang N."/>
            <person name="Diouf A."/>
            <person name="Dasylva M.C."/>
            <person name="Toure O."/>
            <person name="Gueye M."/>
            <person name="Gully D."/>
            <person name="Tisseyre P."/>
            <person name="Simpson S."/>
            <person name="Morris K."/>
            <person name="Thomas W.K."/>
        </authorList>
    </citation>
    <scope>NUCLEOTIDE SEQUENCE [LARGE SCALE GENOMIC DNA]</scope>
    <source>
        <strain evidence="7 8">ISRA400</strain>
    </source>
</reference>
<sequence length="364" mass="39136">MLKAMSAAREAMDANTGGEVDFRMSAGDPAEKAVPARKILPIIEGLLFIAASVLPLVLHDYLTVFATRVVILALFALSFDLVWGYAGIMSFGQALFFGSAGYGVALLARDLDITSIFMVLPIGTLIGLAVAVLLGGFLLLGRHPSSVIFVALGTLTGAYAADRLGRGWYYLGGQNGIASISPMTFGSYEFTEGPTYYYLALSLLVLVYLFCRVLVRSQFGLTLVGLRENEQRIAFFGYKAQHLKAIVFTVGGAIAGLAGSLYAFHEGFVWPNMVGVVVSTQVVLYVLFGGSGTLVGALIGTAIVEGFSFWLADNYRDIWPIILGVLLLLVILFRPLGLISFVLGERERVGRFGLTTKEKRNAAS</sequence>
<evidence type="ECO:0000256" key="1">
    <source>
        <dbReference type="ARBA" id="ARBA00004651"/>
    </source>
</evidence>
<feature type="transmembrane region" description="Helical" evidence="6">
    <location>
        <begin position="39"/>
        <end position="58"/>
    </location>
</feature>
<dbReference type="CDD" id="cd06581">
    <property type="entry name" value="TM_PBP1_LivM_like"/>
    <property type="match status" value="1"/>
</dbReference>
<comment type="subcellular location">
    <subcellularLocation>
        <location evidence="1">Cell membrane</location>
        <topology evidence="1">Multi-pass membrane protein</topology>
    </subcellularLocation>
</comment>
<dbReference type="PANTHER" id="PTHR30482">
    <property type="entry name" value="HIGH-AFFINITY BRANCHED-CHAIN AMINO ACID TRANSPORT SYSTEM PERMEASE"/>
    <property type="match status" value="1"/>
</dbReference>
<organism evidence="7 8">
    <name type="scientific">Bradyrhizobium vignae</name>
    <dbReference type="NCBI Taxonomy" id="1549949"/>
    <lineage>
        <taxon>Bacteria</taxon>
        <taxon>Pseudomonadati</taxon>
        <taxon>Pseudomonadota</taxon>
        <taxon>Alphaproteobacteria</taxon>
        <taxon>Hyphomicrobiales</taxon>
        <taxon>Nitrobacteraceae</taxon>
        <taxon>Bradyrhizobium</taxon>
    </lineage>
</organism>
<comment type="caution">
    <text evidence="7">The sequence shown here is derived from an EMBL/GenBank/DDBJ whole genome shotgun (WGS) entry which is preliminary data.</text>
</comment>
<feature type="transmembrane region" description="Helical" evidence="6">
    <location>
        <begin position="115"/>
        <end position="139"/>
    </location>
</feature>
<evidence type="ECO:0000256" key="3">
    <source>
        <dbReference type="ARBA" id="ARBA00022692"/>
    </source>
</evidence>
<protein>
    <submittedName>
        <fullName evidence="7">Branched-chain amino acid ABC transporter permease</fullName>
    </submittedName>
</protein>